<dbReference type="SMART" id="SM00869">
    <property type="entry name" value="Autotransporter"/>
    <property type="match status" value="1"/>
</dbReference>
<dbReference type="InterPro" id="IPR036709">
    <property type="entry name" value="Autotransporte_beta_dom_sf"/>
</dbReference>
<comment type="caution">
    <text evidence="2">The sequence shown here is derived from an EMBL/GenBank/DDBJ whole genome shotgun (WGS) entry which is preliminary data.</text>
</comment>
<dbReference type="NCBIfam" id="TIGR01414">
    <property type="entry name" value="autotrans_barl"/>
    <property type="match status" value="1"/>
</dbReference>
<reference evidence="2 3" key="1">
    <citation type="submission" date="2019-11" db="EMBL/GenBank/DDBJ databases">
        <title>Pseudomonas flavidum sp. nov., isolated from Baiyang Lake.</title>
        <authorList>
            <person name="Zhao Y."/>
        </authorList>
    </citation>
    <scope>NUCLEOTIDE SEQUENCE [LARGE SCALE GENOMIC DNA]</scope>
    <source>
        <strain evidence="3">R-22-3 w-18</strain>
    </source>
</reference>
<gene>
    <name evidence="2" type="ORF">GJV18_03965</name>
</gene>
<dbReference type="Pfam" id="PF03797">
    <property type="entry name" value="Autotransporter"/>
    <property type="match status" value="1"/>
</dbReference>
<dbReference type="Pfam" id="PF13018">
    <property type="entry name" value="ESPR"/>
    <property type="match status" value="1"/>
</dbReference>
<dbReference type="Proteomes" id="UP000429555">
    <property type="component" value="Unassembled WGS sequence"/>
</dbReference>
<dbReference type="InterPro" id="IPR006315">
    <property type="entry name" value="OM_autotransptr_brl_dom"/>
</dbReference>
<keyword evidence="3" id="KW-1185">Reference proteome</keyword>
<protein>
    <submittedName>
        <fullName evidence="2">Autotransporter domain-containing protein</fullName>
    </submittedName>
</protein>
<evidence type="ECO:0000313" key="2">
    <source>
        <dbReference type="EMBL" id="MVW74466.1"/>
    </source>
</evidence>
<dbReference type="SUPFAM" id="SSF103515">
    <property type="entry name" value="Autotransporter"/>
    <property type="match status" value="1"/>
</dbReference>
<name>A0A6I4KVC1_9PSED</name>
<dbReference type="Gene3D" id="2.40.128.130">
    <property type="entry name" value="Autotransporter beta-domain"/>
    <property type="match status" value="1"/>
</dbReference>
<dbReference type="GO" id="GO:0019867">
    <property type="term" value="C:outer membrane"/>
    <property type="evidence" value="ECO:0007669"/>
    <property type="project" value="InterPro"/>
</dbReference>
<sequence>MLARQCHFAMIDRFYLSLSLLSVRYPGSHSMNKSYKLVFNRSLGAMQVAPETASRSQGGQVIKPLAGAVMLALLGSVQYAYALPGSCALSGSGVWSTACAGDSGAPGDAGFAAIATSGGTGGDAATGSGFDLESAENFSGGDGGTGGNNTVAGNGGAGGAGLRGDTFQLINRGSIYGGDGGAGGVGTEGGDGGNGGAGISGYGFTLTNALGATIRGGDAGVGGAGTLSGASGIAGAGIISTGDSTIYNSGTISGGVGGNAIKLTGSGNKLVLLSGSAIFGDVQAGNATVQVGDTGGLYISSSINGDFTLGSGGVFSIAAQSLDTEVGFSRLLVTHDATLHSGSQAYVNVAAVNTLAVGDTLNKVLSTPMGTLTGNFSQVQDNSALFDFLSLATEGVGGFVDFKIVQAANTSVTSSAQANNNNPALGAARVLDQIIASGGGTPAMQQVVTNLGQLATEQQVSDAASQTLPLLVGSSQAATNNAANAVGNVLKGRIKGQSSGEALLSEGELWLQPFGTWARQDKRDGVAGFDVDTHGLVFGGDVALSAQGRVGLAIAYANSRVDGDSQAAPNSAEMDLYQLIGYGSYDLDAATQLSWQLDYGQGRTDGKRQILFMGSTAKSSYTSHIAHAGIALSHDYVISDATTLTPALRADYSWIRDEGYREKGADALNLDVDSRTTDSLILGLDGELVHAFDARLQATAKLGVGYDVLNEQASITSAYAGAPGLGFVTEGLEPSPWLARAGLGLSYRVSDSAELSANYDAEYREDFLSHSASLTARWAF</sequence>
<proteinExistence type="predicted"/>
<evidence type="ECO:0000259" key="1">
    <source>
        <dbReference type="PROSITE" id="PS51208"/>
    </source>
</evidence>
<dbReference type="EMBL" id="WKJZ01000001">
    <property type="protein sequence ID" value="MVW74466.1"/>
    <property type="molecule type" value="Genomic_DNA"/>
</dbReference>
<feature type="domain" description="Autotransporter" evidence="1">
    <location>
        <begin position="502"/>
        <end position="780"/>
    </location>
</feature>
<organism evidence="2 3">
    <name type="scientific">Pseudomonas xionganensis</name>
    <dbReference type="NCBI Taxonomy" id="2654845"/>
    <lineage>
        <taxon>Bacteria</taxon>
        <taxon>Pseudomonadati</taxon>
        <taxon>Pseudomonadota</taxon>
        <taxon>Gammaproteobacteria</taxon>
        <taxon>Pseudomonadales</taxon>
        <taxon>Pseudomonadaceae</taxon>
        <taxon>Pseudomonas</taxon>
    </lineage>
</organism>
<accession>A0A6I4KVC1</accession>
<dbReference type="InterPro" id="IPR024973">
    <property type="entry name" value="ESPR"/>
</dbReference>
<evidence type="ECO:0000313" key="3">
    <source>
        <dbReference type="Proteomes" id="UP000429555"/>
    </source>
</evidence>
<dbReference type="AlphaFoldDB" id="A0A6I4KVC1"/>
<dbReference type="InterPro" id="IPR005546">
    <property type="entry name" value="Autotransporte_beta"/>
</dbReference>
<dbReference type="PROSITE" id="PS51208">
    <property type="entry name" value="AUTOTRANSPORTER"/>
    <property type="match status" value="1"/>
</dbReference>